<evidence type="ECO:0000256" key="1">
    <source>
        <dbReference type="ARBA" id="ARBA00002485"/>
    </source>
</evidence>
<dbReference type="InterPro" id="IPR012347">
    <property type="entry name" value="Ferritin-like"/>
</dbReference>
<comment type="catalytic activity">
    <reaction evidence="7 9">
        <text>4 Fe(2+) + O2 + 6 H2O = 4 iron(III) oxide-hydroxide + 12 H(+)</text>
        <dbReference type="Rhea" id="RHEA:11972"/>
        <dbReference type="ChEBI" id="CHEBI:15377"/>
        <dbReference type="ChEBI" id="CHEBI:15378"/>
        <dbReference type="ChEBI" id="CHEBI:15379"/>
        <dbReference type="ChEBI" id="CHEBI:29033"/>
        <dbReference type="ChEBI" id="CHEBI:78619"/>
        <dbReference type="EC" id="1.16.3.2"/>
    </reaction>
</comment>
<dbReference type="Pfam" id="PF00210">
    <property type="entry name" value="Ferritin"/>
    <property type="match status" value="1"/>
</dbReference>
<dbReference type="PROSITE" id="PS50905">
    <property type="entry name" value="FERRITIN_LIKE"/>
    <property type="match status" value="1"/>
</dbReference>
<dbReference type="PANTHER" id="PTHR11431:SF127">
    <property type="entry name" value="BACTERIAL NON-HEME FERRITIN"/>
    <property type="match status" value="1"/>
</dbReference>
<keyword evidence="3 9" id="KW-0409">Iron storage</keyword>
<dbReference type="AlphaFoldDB" id="A0A2N6UGR5"/>
<evidence type="ECO:0000256" key="3">
    <source>
        <dbReference type="ARBA" id="ARBA00022434"/>
    </source>
</evidence>
<dbReference type="PANTHER" id="PTHR11431">
    <property type="entry name" value="FERRITIN"/>
    <property type="match status" value="1"/>
</dbReference>
<dbReference type="GO" id="GO:0042802">
    <property type="term" value="F:identical protein binding"/>
    <property type="evidence" value="ECO:0007669"/>
    <property type="project" value="UniProtKB-ARBA"/>
</dbReference>
<dbReference type="GO" id="GO:0006879">
    <property type="term" value="P:intracellular iron ion homeostasis"/>
    <property type="evidence" value="ECO:0007669"/>
    <property type="project" value="UniProtKB-KW"/>
</dbReference>
<keyword evidence="9" id="KW-0963">Cytoplasm</keyword>
<dbReference type="InterPro" id="IPR041719">
    <property type="entry name" value="Ferritin_prok"/>
</dbReference>
<feature type="binding site" evidence="8">
    <location>
        <position position="126"/>
    </location>
    <ligand>
        <name>Fe cation</name>
        <dbReference type="ChEBI" id="CHEBI:24875"/>
        <label>1</label>
    </ligand>
</feature>
<dbReference type="GO" id="GO:0008198">
    <property type="term" value="F:ferrous iron binding"/>
    <property type="evidence" value="ECO:0007669"/>
    <property type="project" value="TreeGrafter"/>
</dbReference>
<comment type="function">
    <text evidence="1 9">Iron-storage protein.</text>
</comment>
<evidence type="ECO:0000256" key="9">
    <source>
        <dbReference type="RuleBase" id="RU361145"/>
    </source>
</evidence>
<dbReference type="EC" id="1.16.3.2" evidence="9"/>
<feature type="binding site" evidence="8">
    <location>
        <position position="93"/>
    </location>
    <ligand>
        <name>Fe cation</name>
        <dbReference type="ChEBI" id="CHEBI:24875"/>
        <label>1</label>
    </ligand>
</feature>
<accession>A0A2N6UGR5</accession>
<comment type="caution">
    <text evidence="11">The sequence shown here is derived from an EMBL/GenBank/DDBJ whole genome shotgun (WGS) entry which is preliminary data.</text>
</comment>
<dbReference type="InterPro" id="IPR009078">
    <property type="entry name" value="Ferritin-like_SF"/>
</dbReference>
<reference evidence="11 12" key="1">
    <citation type="submission" date="2017-09" db="EMBL/GenBank/DDBJ databases">
        <title>Bacterial strain isolated from the female urinary microbiota.</title>
        <authorList>
            <person name="Thomas-White K."/>
            <person name="Kumar N."/>
            <person name="Forster S."/>
            <person name="Putonti C."/>
            <person name="Lawley T."/>
            <person name="Wolfe A.J."/>
        </authorList>
    </citation>
    <scope>NUCLEOTIDE SEQUENCE [LARGE SCALE GENOMIC DNA]</scope>
    <source>
        <strain evidence="11 12">UMB0204</strain>
    </source>
</reference>
<feature type="binding site" evidence="8">
    <location>
        <position position="49"/>
    </location>
    <ligand>
        <name>Fe cation</name>
        <dbReference type="ChEBI" id="CHEBI:24875"/>
        <label>1</label>
    </ligand>
</feature>
<feature type="domain" description="Ferritin-like diiron" evidence="10">
    <location>
        <begin position="1"/>
        <end position="144"/>
    </location>
</feature>
<feature type="binding site" evidence="8">
    <location>
        <position position="16"/>
    </location>
    <ligand>
        <name>Fe cation</name>
        <dbReference type="ChEBI" id="CHEBI:24875"/>
        <label>1</label>
    </ligand>
</feature>
<dbReference type="CDD" id="cd01055">
    <property type="entry name" value="Nonheme_Ferritin"/>
    <property type="match status" value="1"/>
</dbReference>
<evidence type="ECO:0000256" key="2">
    <source>
        <dbReference type="ARBA" id="ARBA00006950"/>
    </source>
</evidence>
<evidence type="ECO:0000313" key="12">
    <source>
        <dbReference type="Proteomes" id="UP000235658"/>
    </source>
</evidence>
<dbReference type="SUPFAM" id="SSF47240">
    <property type="entry name" value="Ferritin-like"/>
    <property type="match status" value="1"/>
</dbReference>
<dbReference type="GO" id="GO:0006826">
    <property type="term" value="P:iron ion transport"/>
    <property type="evidence" value="ECO:0007669"/>
    <property type="project" value="InterPro"/>
</dbReference>
<name>A0A2N6UGR5_9FIRM</name>
<dbReference type="InterPro" id="IPR009040">
    <property type="entry name" value="Ferritin-like_diiron"/>
</dbReference>
<dbReference type="GeneID" id="84579313"/>
<sequence>MSEKLLEMLNDQMNFELQSAYEYRAMQIYADDEEFEGFAHWFGQQVREEIEHAEKMTKFLQEVGFKPVYKAMEAPNEEFEDLLDVTKQALDHEKEVTRRIHEIAKAAREEGDERVISFIQCFVDEQVEEEDTFGKLVTRLERINGNYGGLYILDGQLAHRG</sequence>
<comment type="similarity">
    <text evidence="2 9">Belongs to the ferritin family. Prokaryotic subfamily.</text>
</comment>
<evidence type="ECO:0000259" key="10">
    <source>
        <dbReference type="PROSITE" id="PS50905"/>
    </source>
</evidence>
<evidence type="ECO:0000256" key="4">
    <source>
        <dbReference type="ARBA" id="ARBA00022723"/>
    </source>
</evidence>
<organism evidence="11 12">
    <name type="scientific">Anaerococcus hydrogenalis</name>
    <dbReference type="NCBI Taxonomy" id="33029"/>
    <lineage>
        <taxon>Bacteria</taxon>
        <taxon>Bacillati</taxon>
        <taxon>Bacillota</taxon>
        <taxon>Tissierellia</taxon>
        <taxon>Tissierellales</taxon>
        <taxon>Peptoniphilaceae</taxon>
        <taxon>Anaerococcus</taxon>
    </lineage>
</organism>
<evidence type="ECO:0000256" key="8">
    <source>
        <dbReference type="PIRSR" id="PIRSR601519-1"/>
    </source>
</evidence>
<dbReference type="FunFam" id="1.20.1260.10:FF:000001">
    <property type="entry name" value="Non-heme ferritin"/>
    <property type="match status" value="1"/>
</dbReference>
<comment type="subcellular location">
    <subcellularLocation>
        <location evidence="9">Cytoplasm</location>
    </subcellularLocation>
</comment>
<evidence type="ECO:0000313" key="11">
    <source>
        <dbReference type="EMBL" id="PMC80745.1"/>
    </source>
</evidence>
<keyword evidence="5" id="KW-0560">Oxidoreductase</keyword>
<keyword evidence="4 8" id="KW-0479">Metal-binding</keyword>
<proteinExistence type="inferred from homology"/>
<keyword evidence="6 8" id="KW-0408">Iron</keyword>
<dbReference type="GO" id="GO:0005829">
    <property type="term" value="C:cytosol"/>
    <property type="evidence" value="ECO:0007669"/>
    <property type="project" value="TreeGrafter"/>
</dbReference>
<dbReference type="GO" id="GO:0004322">
    <property type="term" value="F:ferroxidase activity"/>
    <property type="evidence" value="ECO:0007669"/>
    <property type="project" value="TreeGrafter"/>
</dbReference>
<evidence type="ECO:0000256" key="5">
    <source>
        <dbReference type="ARBA" id="ARBA00023002"/>
    </source>
</evidence>
<feature type="binding site" evidence="8">
    <location>
        <position position="52"/>
    </location>
    <ligand>
        <name>Fe cation</name>
        <dbReference type="ChEBI" id="CHEBI:24875"/>
        <label>1</label>
    </ligand>
</feature>
<dbReference type="InterPro" id="IPR001519">
    <property type="entry name" value="Ferritin"/>
</dbReference>
<evidence type="ECO:0000256" key="7">
    <source>
        <dbReference type="ARBA" id="ARBA00048035"/>
    </source>
</evidence>
<dbReference type="Proteomes" id="UP000235658">
    <property type="component" value="Unassembled WGS sequence"/>
</dbReference>
<dbReference type="Gene3D" id="1.20.1260.10">
    <property type="match status" value="1"/>
</dbReference>
<dbReference type="EMBL" id="PNHP01000008">
    <property type="protein sequence ID" value="PMC80745.1"/>
    <property type="molecule type" value="Genomic_DNA"/>
</dbReference>
<gene>
    <name evidence="11" type="ORF">CJ192_08960</name>
</gene>
<evidence type="ECO:0000256" key="6">
    <source>
        <dbReference type="ARBA" id="ARBA00023004"/>
    </source>
</evidence>
<dbReference type="GO" id="GO:0008199">
    <property type="term" value="F:ferric iron binding"/>
    <property type="evidence" value="ECO:0007669"/>
    <property type="project" value="InterPro"/>
</dbReference>
<dbReference type="RefSeq" id="WP_102198513.1">
    <property type="nucleotide sequence ID" value="NZ_PNHP01000008.1"/>
</dbReference>
<protein>
    <recommendedName>
        <fullName evidence="9">Ferritin</fullName>
        <ecNumber evidence="9">1.16.3.2</ecNumber>
    </recommendedName>
</protein>
<dbReference type="InterPro" id="IPR008331">
    <property type="entry name" value="Ferritin_DPS_dom"/>
</dbReference>